<feature type="domain" description="Peptidase M48" evidence="13">
    <location>
        <begin position="84"/>
        <end position="300"/>
    </location>
</feature>
<evidence type="ECO:0000256" key="7">
    <source>
        <dbReference type="ARBA" id="ARBA00022801"/>
    </source>
</evidence>
<dbReference type="CDD" id="cd07340">
    <property type="entry name" value="M48B_Htpx_like"/>
    <property type="match status" value="1"/>
</dbReference>
<feature type="binding site" evidence="12">
    <location>
        <position position="226"/>
    </location>
    <ligand>
        <name>Zn(2+)</name>
        <dbReference type="ChEBI" id="CHEBI:29105"/>
        <note>catalytic</note>
    </ligand>
</feature>
<feature type="binding site" evidence="12">
    <location>
        <position position="146"/>
    </location>
    <ligand>
        <name>Zn(2+)</name>
        <dbReference type="ChEBI" id="CHEBI:29105"/>
        <note>catalytic</note>
    </ligand>
</feature>
<dbReference type="GO" id="GO:0004222">
    <property type="term" value="F:metalloendopeptidase activity"/>
    <property type="evidence" value="ECO:0007669"/>
    <property type="project" value="UniProtKB-UniRule"/>
</dbReference>
<feature type="binding site" evidence="12">
    <location>
        <position position="150"/>
    </location>
    <ligand>
        <name>Zn(2+)</name>
        <dbReference type="ChEBI" id="CHEBI:29105"/>
        <note>catalytic</note>
    </ligand>
</feature>
<organism evidence="14">
    <name type="scientific">candidate division WOR-3 bacterium</name>
    <dbReference type="NCBI Taxonomy" id="2052148"/>
    <lineage>
        <taxon>Bacteria</taxon>
        <taxon>Bacteria division WOR-3</taxon>
    </lineage>
</organism>
<dbReference type="Gene3D" id="3.30.2010.10">
    <property type="entry name" value="Metalloproteases ('zincins'), catalytic domain"/>
    <property type="match status" value="1"/>
</dbReference>
<dbReference type="PANTHER" id="PTHR43221">
    <property type="entry name" value="PROTEASE HTPX"/>
    <property type="match status" value="1"/>
</dbReference>
<dbReference type="PANTHER" id="PTHR43221:SF1">
    <property type="entry name" value="PROTEASE HTPX"/>
    <property type="match status" value="1"/>
</dbReference>
<feature type="transmembrane region" description="Helical" evidence="12">
    <location>
        <begin position="18"/>
        <end position="39"/>
    </location>
</feature>
<dbReference type="InterPro" id="IPR050083">
    <property type="entry name" value="HtpX_protease"/>
</dbReference>
<dbReference type="AlphaFoldDB" id="A0A7V6CN59"/>
<keyword evidence="7 12" id="KW-0378">Hydrolase</keyword>
<keyword evidence="4 12" id="KW-0645">Protease</keyword>
<proteinExistence type="inferred from homology"/>
<feature type="transmembrane region" description="Helical" evidence="12">
    <location>
        <begin position="45"/>
        <end position="62"/>
    </location>
</feature>
<evidence type="ECO:0000256" key="5">
    <source>
        <dbReference type="ARBA" id="ARBA00022692"/>
    </source>
</evidence>
<comment type="subcellular location">
    <subcellularLocation>
        <location evidence="1 12">Cell membrane</location>
        <topology evidence="1 12">Multi-pass membrane protein</topology>
    </subcellularLocation>
</comment>
<dbReference type="EMBL" id="DTHS01000023">
    <property type="protein sequence ID" value="HHR48693.1"/>
    <property type="molecule type" value="Genomic_DNA"/>
</dbReference>
<dbReference type="InterPro" id="IPR022919">
    <property type="entry name" value="Pept_M48_protease_HtpX"/>
</dbReference>
<keyword evidence="10 12" id="KW-0482">Metalloprotease</keyword>
<sequence length="302" mass="34219">MSAITFYDLIRKNKFKTYLFIFLISILLGIIGYVLIQIFNWGITGYIFFALFIIFYNLILYYNADKLALSLSGAKPAPMEKYYQLHNVVEEVAIAAGLPKPKVYIIEDPAPNAFATGRNPENSAIAVTTGLLNMMNRNELQGVIAHEMAHIRNYDVLLMTIVAIVGGLIVLFRDLFFRYLFFLGGRRDERRRGDSNFIFLIIAIVLAIIAPILVFLIRAAISREREYLADATGAEIIRDPEALASALEKIANNKLKLRTASEATAHLFIANPFLKDRLNIEELFATHPPIHKRIARLRQLTI</sequence>
<comment type="caution">
    <text evidence="14">The sequence shown here is derived from an EMBL/GenBank/DDBJ whole genome shotgun (WGS) entry which is preliminary data.</text>
</comment>
<dbReference type="GO" id="GO:0008270">
    <property type="term" value="F:zinc ion binding"/>
    <property type="evidence" value="ECO:0007669"/>
    <property type="project" value="UniProtKB-UniRule"/>
</dbReference>
<dbReference type="HAMAP" id="MF_00188">
    <property type="entry name" value="Pept_M48_protease_HtpX"/>
    <property type="match status" value="1"/>
</dbReference>
<keyword evidence="6 12" id="KW-0479">Metal-binding</keyword>
<dbReference type="GO" id="GO:0005886">
    <property type="term" value="C:plasma membrane"/>
    <property type="evidence" value="ECO:0007669"/>
    <property type="project" value="UniProtKB-SubCell"/>
</dbReference>
<keyword evidence="9 12" id="KW-1133">Transmembrane helix</keyword>
<feature type="transmembrane region" description="Helical" evidence="12">
    <location>
        <begin position="197"/>
        <end position="217"/>
    </location>
</feature>
<dbReference type="GO" id="GO:0006508">
    <property type="term" value="P:proteolysis"/>
    <property type="evidence" value="ECO:0007669"/>
    <property type="project" value="UniProtKB-KW"/>
</dbReference>
<feature type="active site" evidence="12">
    <location>
        <position position="147"/>
    </location>
</feature>
<evidence type="ECO:0000256" key="3">
    <source>
        <dbReference type="ARBA" id="ARBA00022475"/>
    </source>
</evidence>
<gene>
    <name evidence="12" type="primary">htpX</name>
    <name evidence="14" type="ORF">ENV79_03510</name>
</gene>
<evidence type="ECO:0000256" key="4">
    <source>
        <dbReference type="ARBA" id="ARBA00022670"/>
    </source>
</evidence>
<accession>A0A7V6CN59</accession>
<keyword evidence="5 12" id="KW-0812">Transmembrane</keyword>
<evidence type="ECO:0000256" key="9">
    <source>
        <dbReference type="ARBA" id="ARBA00022989"/>
    </source>
</evidence>
<evidence type="ECO:0000313" key="14">
    <source>
        <dbReference type="EMBL" id="HHR48693.1"/>
    </source>
</evidence>
<dbReference type="Pfam" id="PF01435">
    <property type="entry name" value="Peptidase_M48"/>
    <property type="match status" value="1"/>
</dbReference>
<keyword evidence="8 12" id="KW-0862">Zinc</keyword>
<evidence type="ECO:0000256" key="12">
    <source>
        <dbReference type="HAMAP-Rule" id="MF_00188"/>
    </source>
</evidence>
<evidence type="ECO:0000256" key="2">
    <source>
        <dbReference type="ARBA" id="ARBA00009779"/>
    </source>
</evidence>
<dbReference type="InterPro" id="IPR001915">
    <property type="entry name" value="Peptidase_M48"/>
</dbReference>
<evidence type="ECO:0000256" key="11">
    <source>
        <dbReference type="ARBA" id="ARBA00023136"/>
    </source>
</evidence>
<keyword evidence="3 12" id="KW-1003">Cell membrane</keyword>
<feature type="transmembrane region" description="Helical" evidence="12">
    <location>
        <begin position="156"/>
        <end position="177"/>
    </location>
</feature>
<evidence type="ECO:0000256" key="6">
    <source>
        <dbReference type="ARBA" id="ARBA00022723"/>
    </source>
</evidence>
<evidence type="ECO:0000256" key="10">
    <source>
        <dbReference type="ARBA" id="ARBA00023049"/>
    </source>
</evidence>
<comment type="similarity">
    <text evidence="2 12">Belongs to the peptidase M48B family.</text>
</comment>
<evidence type="ECO:0000256" key="1">
    <source>
        <dbReference type="ARBA" id="ARBA00004651"/>
    </source>
</evidence>
<keyword evidence="11 12" id="KW-0472">Membrane</keyword>
<reference evidence="14" key="1">
    <citation type="journal article" date="2020" name="mSystems">
        <title>Genome- and Community-Level Interaction Insights into Carbon Utilization and Element Cycling Functions of Hydrothermarchaeota in Hydrothermal Sediment.</title>
        <authorList>
            <person name="Zhou Z."/>
            <person name="Liu Y."/>
            <person name="Xu W."/>
            <person name="Pan J."/>
            <person name="Luo Z.H."/>
            <person name="Li M."/>
        </authorList>
    </citation>
    <scope>NUCLEOTIDE SEQUENCE [LARGE SCALE GENOMIC DNA]</scope>
    <source>
        <strain evidence="14">SpSt-791</strain>
    </source>
</reference>
<comment type="cofactor">
    <cofactor evidence="12">
        <name>Zn(2+)</name>
        <dbReference type="ChEBI" id="CHEBI:29105"/>
    </cofactor>
    <text evidence="12">Binds 1 zinc ion per subunit.</text>
</comment>
<evidence type="ECO:0000259" key="13">
    <source>
        <dbReference type="Pfam" id="PF01435"/>
    </source>
</evidence>
<protein>
    <recommendedName>
        <fullName evidence="12">Protease HtpX homolog</fullName>
        <ecNumber evidence="12">3.4.24.-</ecNumber>
    </recommendedName>
</protein>
<evidence type="ECO:0000256" key="8">
    <source>
        <dbReference type="ARBA" id="ARBA00022833"/>
    </source>
</evidence>
<name>A0A7V6CN59_UNCW3</name>
<dbReference type="EC" id="3.4.24.-" evidence="12"/>